<feature type="transmembrane region" description="Helical" evidence="1">
    <location>
        <begin position="66"/>
        <end position="85"/>
    </location>
</feature>
<dbReference type="AlphaFoldDB" id="A0A1X0ZPA7"/>
<evidence type="ECO:0000313" key="2">
    <source>
        <dbReference type="EMBL" id="ORL60083.1"/>
    </source>
</evidence>
<keyword evidence="1" id="KW-0472">Membrane</keyword>
<keyword evidence="1" id="KW-0812">Transmembrane</keyword>
<organism evidence="2 3">
    <name type="scientific">Pseudomonas putida</name>
    <name type="common">Arthrobacter siderocapsulatus</name>
    <dbReference type="NCBI Taxonomy" id="303"/>
    <lineage>
        <taxon>Bacteria</taxon>
        <taxon>Pseudomonadati</taxon>
        <taxon>Pseudomonadota</taxon>
        <taxon>Gammaproteobacteria</taxon>
        <taxon>Pseudomonadales</taxon>
        <taxon>Pseudomonadaceae</taxon>
        <taxon>Pseudomonas</taxon>
    </lineage>
</organism>
<sequence length="234" mass="26668">MPFSRIYEVFNVTRYCMLFAVACLYLTGLVAEWAEMPATILAVIIFWQRCRCVYISDSYSHFCSHLMFHLLFIFLFIFGVSTFSTGSEKWDRTVGSLLLLASVLLTALTYFLVSRLKIAPMPYEIRDGRVHVAPRKETYVPPVWTAMGTLGGGAVIPLMDEYPTVTLVISMTMPAIVVMGAWRTVAGLAHLRAEERRKGVRYTFSNLEEIQAIRARSWAARLFIAFKNLVSRQR</sequence>
<dbReference type="Proteomes" id="UP000193675">
    <property type="component" value="Unassembled WGS sequence"/>
</dbReference>
<reference evidence="2 3" key="1">
    <citation type="submission" date="2017-04" db="EMBL/GenBank/DDBJ databases">
        <title>Presence of VIM-2 positive Pseudomonas species in chickens and their surrounding environment.</title>
        <authorList>
            <person name="Zhang R."/>
        </authorList>
    </citation>
    <scope>NUCLEOTIDE SEQUENCE [LARGE SCALE GENOMIC DNA]</scope>
    <source>
        <strain evidence="2 3">DZ-C18</strain>
    </source>
</reference>
<proteinExistence type="predicted"/>
<feature type="transmembrane region" description="Helical" evidence="1">
    <location>
        <begin position="165"/>
        <end position="191"/>
    </location>
</feature>
<dbReference type="EMBL" id="NBWC01000041">
    <property type="protein sequence ID" value="ORL60083.1"/>
    <property type="molecule type" value="Genomic_DNA"/>
</dbReference>
<keyword evidence="1" id="KW-1133">Transmembrane helix</keyword>
<evidence type="ECO:0000256" key="1">
    <source>
        <dbReference type="SAM" id="Phobius"/>
    </source>
</evidence>
<comment type="caution">
    <text evidence="2">The sequence shown here is derived from an EMBL/GenBank/DDBJ whole genome shotgun (WGS) entry which is preliminary data.</text>
</comment>
<feature type="transmembrane region" description="Helical" evidence="1">
    <location>
        <begin position="12"/>
        <end position="30"/>
    </location>
</feature>
<gene>
    <name evidence="2" type="ORF">B7H17_22745</name>
</gene>
<accession>A0A1X0ZPA7</accession>
<name>A0A1X0ZPA7_PSEPU</name>
<feature type="transmembrane region" description="Helical" evidence="1">
    <location>
        <begin position="97"/>
        <end position="118"/>
    </location>
</feature>
<evidence type="ECO:0000313" key="3">
    <source>
        <dbReference type="Proteomes" id="UP000193675"/>
    </source>
</evidence>
<protein>
    <submittedName>
        <fullName evidence="2">Uncharacterized protein</fullName>
    </submittedName>
</protein>